<dbReference type="Gene3D" id="1.10.357.10">
    <property type="entry name" value="Tetracycline Repressor, domain 2"/>
    <property type="match status" value="1"/>
</dbReference>
<evidence type="ECO:0000256" key="4">
    <source>
        <dbReference type="PROSITE-ProRule" id="PRU00335"/>
    </source>
</evidence>
<protein>
    <submittedName>
        <fullName evidence="7">Transcriptional regulator, TetR family</fullName>
    </submittedName>
</protein>
<dbReference type="PANTHER" id="PTHR47506">
    <property type="entry name" value="TRANSCRIPTIONAL REGULATORY PROTEIN"/>
    <property type="match status" value="1"/>
</dbReference>
<accession>A0A1G7BCP5</accession>
<name>A0A1G7BCP5_9PROT</name>
<feature type="compositionally biased region" description="Basic and acidic residues" evidence="5">
    <location>
        <begin position="13"/>
        <end position="22"/>
    </location>
</feature>
<dbReference type="PANTHER" id="PTHR47506:SF6">
    <property type="entry name" value="HTH-TYPE TRANSCRIPTIONAL REPRESSOR NEMR"/>
    <property type="match status" value="1"/>
</dbReference>
<dbReference type="Proteomes" id="UP000198925">
    <property type="component" value="Unassembled WGS sequence"/>
</dbReference>
<evidence type="ECO:0000313" key="7">
    <source>
        <dbReference type="EMBL" id="SDE24126.1"/>
    </source>
</evidence>
<sequence length="229" mass="25098">MLSAQAPKRRGRPPKDGSAHADTRERLLRAGVAILTEKGFAAVGLDEILSSVSIPKGSFYHYFGSKDEFGLALIDAYAAYFAAKLDRWFTDAARSPLQRLSDFVDDAKSGMARHGFRRGCLVGNLGQEMGVLPEVFRVRLHCVLLDWQARTAACLNAARDAGEIAPDEDCGMLATVFWIGWEGAVLRAKLERSPDALDIFARGFFAALRPRRLSASLMPGAPDVRRCPD</sequence>
<gene>
    <name evidence="7" type="ORF">SAMN04487779_102412</name>
</gene>
<proteinExistence type="predicted"/>
<dbReference type="STRING" id="938405.SAMN02927895_04616"/>
<dbReference type="PROSITE" id="PS50977">
    <property type="entry name" value="HTH_TETR_2"/>
    <property type="match status" value="1"/>
</dbReference>
<evidence type="ECO:0000256" key="2">
    <source>
        <dbReference type="ARBA" id="ARBA00023125"/>
    </source>
</evidence>
<evidence type="ECO:0000256" key="5">
    <source>
        <dbReference type="SAM" id="MobiDB-lite"/>
    </source>
</evidence>
<dbReference type="Pfam" id="PF00440">
    <property type="entry name" value="TetR_N"/>
    <property type="match status" value="1"/>
</dbReference>
<dbReference type="AlphaFoldDB" id="A0A1G7BCP5"/>
<keyword evidence="3" id="KW-0804">Transcription</keyword>
<feature type="domain" description="HTH tetR-type" evidence="6">
    <location>
        <begin position="21"/>
        <end position="81"/>
    </location>
</feature>
<keyword evidence="2 4" id="KW-0238">DNA-binding</keyword>
<evidence type="ECO:0000313" key="8">
    <source>
        <dbReference type="Proteomes" id="UP000198925"/>
    </source>
</evidence>
<dbReference type="SUPFAM" id="SSF46689">
    <property type="entry name" value="Homeodomain-like"/>
    <property type="match status" value="1"/>
</dbReference>
<dbReference type="GO" id="GO:0003677">
    <property type="term" value="F:DNA binding"/>
    <property type="evidence" value="ECO:0007669"/>
    <property type="project" value="UniProtKB-UniRule"/>
</dbReference>
<dbReference type="InterPro" id="IPR001647">
    <property type="entry name" value="HTH_TetR"/>
</dbReference>
<feature type="region of interest" description="Disordered" evidence="5">
    <location>
        <begin position="1"/>
        <end position="22"/>
    </location>
</feature>
<dbReference type="InterPro" id="IPR009057">
    <property type="entry name" value="Homeodomain-like_sf"/>
</dbReference>
<evidence type="ECO:0000256" key="3">
    <source>
        <dbReference type="ARBA" id="ARBA00023163"/>
    </source>
</evidence>
<feature type="DNA-binding region" description="H-T-H motif" evidence="4">
    <location>
        <begin position="44"/>
        <end position="63"/>
    </location>
</feature>
<dbReference type="Pfam" id="PF16925">
    <property type="entry name" value="TetR_C_13"/>
    <property type="match status" value="1"/>
</dbReference>
<evidence type="ECO:0000259" key="6">
    <source>
        <dbReference type="PROSITE" id="PS50977"/>
    </source>
</evidence>
<dbReference type="PRINTS" id="PR00455">
    <property type="entry name" value="HTHTETR"/>
</dbReference>
<keyword evidence="8" id="KW-1185">Reference proteome</keyword>
<dbReference type="InterPro" id="IPR011075">
    <property type="entry name" value="TetR_C"/>
</dbReference>
<organism evidence="7 8">
    <name type="scientific">Belnapia rosea</name>
    <dbReference type="NCBI Taxonomy" id="938405"/>
    <lineage>
        <taxon>Bacteria</taxon>
        <taxon>Pseudomonadati</taxon>
        <taxon>Pseudomonadota</taxon>
        <taxon>Alphaproteobacteria</taxon>
        <taxon>Acetobacterales</taxon>
        <taxon>Roseomonadaceae</taxon>
        <taxon>Belnapia</taxon>
    </lineage>
</organism>
<keyword evidence="1" id="KW-0805">Transcription regulation</keyword>
<dbReference type="EMBL" id="FMZX01000024">
    <property type="protein sequence ID" value="SDE24126.1"/>
    <property type="molecule type" value="Genomic_DNA"/>
</dbReference>
<dbReference type="SUPFAM" id="SSF48498">
    <property type="entry name" value="Tetracyclin repressor-like, C-terminal domain"/>
    <property type="match status" value="1"/>
</dbReference>
<dbReference type="InterPro" id="IPR036271">
    <property type="entry name" value="Tet_transcr_reg_TetR-rel_C_sf"/>
</dbReference>
<dbReference type="OrthoDB" id="9811084at2"/>
<evidence type="ECO:0000256" key="1">
    <source>
        <dbReference type="ARBA" id="ARBA00023015"/>
    </source>
</evidence>
<reference evidence="7 8" key="1">
    <citation type="submission" date="2016-10" db="EMBL/GenBank/DDBJ databases">
        <authorList>
            <person name="de Groot N.N."/>
        </authorList>
    </citation>
    <scope>NUCLEOTIDE SEQUENCE [LARGE SCALE GENOMIC DNA]</scope>
    <source>
        <strain evidence="7 8">CPCC 100156</strain>
    </source>
</reference>